<evidence type="ECO:0000313" key="6">
    <source>
        <dbReference type="Proteomes" id="UP000044602"/>
    </source>
</evidence>
<feature type="repeat" description="TPR" evidence="3">
    <location>
        <begin position="570"/>
        <end position="603"/>
    </location>
</feature>
<dbReference type="InterPro" id="IPR011990">
    <property type="entry name" value="TPR-like_helical_dom_sf"/>
</dbReference>
<organism evidence="5 6">
    <name type="scientific">Verticillium longisporum</name>
    <name type="common">Verticillium dahliae var. longisporum</name>
    <dbReference type="NCBI Taxonomy" id="100787"/>
    <lineage>
        <taxon>Eukaryota</taxon>
        <taxon>Fungi</taxon>
        <taxon>Dikarya</taxon>
        <taxon>Ascomycota</taxon>
        <taxon>Pezizomycotina</taxon>
        <taxon>Sordariomycetes</taxon>
        <taxon>Hypocreomycetidae</taxon>
        <taxon>Glomerellales</taxon>
        <taxon>Plectosphaerellaceae</taxon>
        <taxon>Verticillium</taxon>
    </lineage>
</organism>
<dbReference type="Proteomes" id="UP000044602">
    <property type="component" value="Unassembled WGS sequence"/>
</dbReference>
<dbReference type="Pfam" id="PF13432">
    <property type="entry name" value="TPR_16"/>
    <property type="match status" value="2"/>
</dbReference>
<feature type="repeat" description="TPR" evidence="3">
    <location>
        <begin position="127"/>
        <end position="160"/>
    </location>
</feature>
<sequence>MAPSSTAITGLLRQVVYYHLDNNSYENALFFAEKLAAQDPKASESTHLLSLCHFRLGDHRSAFDFSRASANRGSNLGTIWVFAQSCLHLERYRDGISVLEKTRDRWVNKSHLGKHTAVARSMCPDEATVLCLLGKLYRAYDDRKKAAECFENALKINPFMFDAFQALCDLGVTVRAANIFRVNDTITQAFTQDLTAASADLKDSSAVNLFEPTTKKASARNVMEVADPFELSRVPGHHDTAFALSAGPAESEESDFMSKITAARTRLAHPTAGNGSIDVMETPTGPLPVVDAHAARTASNFAVGDVPPAAPTRRTRTAPAPQAEGAFMEAPPPRMGYRLGAGASTIGATATRELKKARPPISRAFRPGSSGSSVGRVVSGNRNPRQDEHSMDVDHAETSRVKEPAAVQAAVVKPPPPEPDHLKIEESLKWIMDLLRKTGTGYFAASQFRGHDAVQSYSSLPRSQQETPWVLAQVGKAHYEQAAYAEAEKYFRKLRVLAPSRMEDMEVYSTILWHLKRETDLSFLAHELIDSEWLAPQAWCTLGNAWSLAREPDQALRCFRRATQVDPKFAYAFTLQGHEHVANEEYEKALGAYRQAITADQRHYNAYYGMGKVHEKLGNYDKARIHFHTASMINPTNAVLICCVGSVLEKQKQMGLALQAFTKATELAPRAAQTRYQKARALLAVGQLEAAQKELLILKDLAPDEANVHFLLGKMYIRTGEKQSAVRHFTVALALDPKASPQVKEAIESIEDDQGMEDSFMT</sequence>
<feature type="repeat" description="TPR" evidence="3">
    <location>
        <begin position="468"/>
        <end position="501"/>
    </location>
</feature>
<dbReference type="GO" id="GO:0007091">
    <property type="term" value="P:metaphase/anaphase transition of mitotic cell cycle"/>
    <property type="evidence" value="ECO:0007669"/>
    <property type="project" value="TreeGrafter"/>
</dbReference>
<dbReference type="SUPFAM" id="SSF48452">
    <property type="entry name" value="TPR-like"/>
    <property type="match status" value="1"/>
</dbReference>
<evidence type="ECO:0000256" key="2">
    <source>
        <dbReference type="ARBA" id="ARBA00038210"/>
    </source>
</evidence>
<evidence type="ECO:0000256" key="1">
    <source>
        <dbReference type="ARBA" id="ARBA00022803"/>
    </source>
</evidence>
<dbReference type="Pfam" id="PF13181">
    <property type="entry name" value="TPR_8"/>
    <property type="match status" value="1"/>
</dbReference>
<dbReference type="AlphaFoldDB" id="A0A0G4KQX9"/>
<feature type="compositionally biased region" description="Basic and acidic residues" evidence="4">
    <location>
        <begin position="384"/>
        <end position="399"/>
    </location>
</feature>
<keyword evidence="6" id="KW-1185">Reference proteome</keyword>
<feature type="repeat" description="TPR" evidence="3">
    <location>
        <begin position="604"/>
        <end position="637"/>
    </location>
</feature>
<dbReference type="STRING" id="100787.A0A0G4KQX9"/>
<evidence type="ECO:0000256" key="3">
    <source>
        <dbReference type="PROSITE-ProRule" id="PRU00339"/>
    </source>
</evidence>
<feature type="repeat" description="TPR" evidence="3">
    <location>
        <begin position="536"/>
        <end position="569"/>
    </location>
</feature>
<gene>
    <name evidence="5" type="ORF">BN1708_010370</name>
</gene>
<dbReference type="GO" id="GO:0051301">
    <property type="term" value="P:cell division"/>
    <property type="evidence" value="ECO:0007669"/>
    <property type="project" value="TreeGrafter"/>
</dbReference>
<keyword evidence="1 3" id="KW-0802">TPR repeat</keyword>
<feature type="compositionally biased region" description="Low complexity" evidence="4">
    <location>
        <begin position="368"/>
        <end position="383"/>
    </location>
</feature>
<dbReference type="GO" id="GO:0031145">
    <property type="term" value="P:anaphase-promoting complex-dependent catabolic process"/>
    <property type="evidence" value="ECO:0007669"/>
    <property type="project" value="TreeGrafter"/>
</dbReference>
<dbReference type="GO" id="GO:0005737">
    <property type="term" value="C:cytoplasm"/>
    <property type="evidence" value="ECO:0007669"/>
    <property type="project" value="TreeGrafter"/>
</dbReference>
<dbReference type="InterPro" id="IPR019734">
    <property type="entry name" value="TPR_rpt"/>
</dbReference>
<feature type="region of interest" description="Disordered" evidence="4">
    <location>
        <begin position="303"/>
        <end position="333"/>
    </location>
</feature>
<dbReference type="GO" id="GO:0016567">
    <property type="term" value="P:protein ubiquitination"/>
    <property type="evidence" value="ECO:0007669"/>
    <property type="project" value="TreeGrafter"/>
</dbReference>
<dbReference type="GO" id="GO:0005680">
    <property type="term" value="C:anaphase-promoting complex"/>
    <property type="evidence" value="ECO:0007669"/>
    <property type="project" value="TreeGrafter"/>
</dbReference>
<dbReference type="Pfam" id="PF12895">
    <property type="entry name" value="ANAPC3"/>
    <property type="match status" value="1"/>
</dbReference>
<accession>A0A0G4KQX9</accession>
<dbReference type="PANTHER" id="PTHR12558">
    <property type="entry name" value="CELL DIVISION CYCLE 16,23,27"/>
    <property type="match status" value="1"/>
</dbReference>
<feature type="repeat" description="TPR" evidence="3">
    <location>
        <begin position="706"/>
        <end position="739"/>
    </location>
</feature>
<dbReference type="Gene3D" id="1.25.40.10">
    <property type="entry name" value="Tetratricopeptide repeat domain"/>
    <property type="match status" value="4"/>
</dbReference>
<evidence type="ECO:0000313" key="5">
    <source>
        <dbReference type="EMBL" id="CRK12174.1"/>
    </source>
</evidence>
<protein>
    <submittedName>
        <fullName evidence="5">Uncharacterized protein</fullName>
    </submittedName>
</protein>
<feature type="region of interest" description="Disordered" evidence="4">
    <location>
        <begin position="353"/>
        <end position="399"/>
    </location>
</feature>
<dbReference type="PROSITE" id="PS50005">
    <property type="entry name" value="TPR"/>
    <property type="match status" value="6"/>
</dbReference>
<dbReference type="PANTHER" id="PTHR12558:SF13">
    <property type="entry name" value="CELL DIVISION CYCLE PROTEIN 27 HOMOLOG"/>
    <property type="match status" value="1"/>
</dbReference>
<proteinExistence type="inferred from homology"/>
<reference evidence="5 6" key="1">
    <citation type="submission" date="2015-05" db="EMBL/GenBank/DDBJ databases">
        <authorList>
            <person name="Wang D.B."/>
            <person name="Wang M."/>
        </authorList>
    </citation>
    <scope>NUCLEOTIDE SEQUENCE [LARGE SCALE GENOMIC DNA]</scope>
    <source>
        <strain evidence="5">VL1</strain>
    </source>
</reference>
<name>A0A0G4KQX9_VERLO</name>
<comment type="similarity">
    <text evidence="2">Belongs to the APC3/CDC27 family.</text>
</comment>
<evidence type="ECO:0000256" key="4">
    <source>
        <dbReference type="SAM" id="MobiDB-lite"/>
    </source>
</evidence>
<dbReference type="EMBL" id="CVQH01003447">
    <property type="protein sequence ID" value="CRK12174.1"/>
    <property type="molecule type" value="Genomic_DNA"/>
</dbReference>
<dbReference type="SMART" id="SM00028">
    <property type="entry name" value="TPR"/>
    <property type="match status" value="8"/>
</dbReference>